<dbReference type="EMBL" id="KZ679013">
    <property type="protein sequence ID" value="PSS15227.1"/>
    <property type="molecule type" value="Genomic_DNA"/>
</dbReference>
<dbReference type="RefSeq" id="XP_024719826.1">
    <property type="nucleotide sequence ID" value="XM_024864316.1"/>
</dbReference>
<evidence type="ECO:0008006" key="5">
    <source>
        <dbReference type="Google" id="ProtNLM"/>
    </source>
</evidence>
<accession>A0A2T3AYT5</accession>
<evidence type="ECO:0000313" key="3">
    <source>
        <dbReference type="EMBL" id="PSS15227.1"/>
    </source>
</evidence>
<feature type="compositionally biased region" description="Basic and acidic residues" evidence="2">
    <location>
        <begin position="604"/>
        <end position="616"/>
    </location>
</feature>
<dbReference type="GeneID" id="36572397"/>
<dbReference type="AlphaFoldDB" id="A0A2T3AYT5"/>
<dbReference type="Proteomes" id="UP000241818">
    <property type="component" value="Unassembled WGS sequence"/>
</dbReference>
<dbReference type="Gene3D" id="1.10.287.1490">
    <property type="match status" value="1"/>
</dbReference>
<feature type="compositionally biased region" description="Polar residues" evidence="2">
    <location>
        <begin position="1"/>
        <end position="13"/>
    </location>
</feature>
<proteinExistence type="predicted"/>
<feature type="region of interest" description="Disordered" evidence="2">
    <location>
        <begin position="1"/>
        <end position="142"/>
    </location>
</feature>
<feature type="compositionally biased region" description="Polar residues" evidence="2">
    <location>
        <begin position="117"/>
        <end position="128"/>
    </location>
</feature>
<evidence type="ECO:0000256" key="1">
    <source>
        <dbReference type="SAM" id="Coils"/>
    </source>
</evidence>
<gene>
    <name evidence="3" type="ORF">M430DRAFT_20530</name>
</gene>
<reference evidence="3 4" key="1">
    <citation type="journal article" date="2018" name="New Phytol.">
        <title>Comparative genomics and transcriptomics depict ericoid mycorrhizal fungi as versatile saprotrophs and plant mutualists.</title>
        <authorList>
            <person name="Martino E."/>
            <person name="Morin E."/>
            <person name="Grelet G.A."/>
            <person name="Kuo A."/>
            <person name="Kohler A."/>
            <person name="Daghino S."/>
            <person name="Barry K.W."/>
            <person name="Cichocki N."/>
            <person name="Clum A."/>
            <person name="Dockter R.B."/>
            <person name="Hainaut M."/>
            <person name="Kuo R.C."/>
            <person name="LaButti K."/>
            <person name="Lindahl B.D."/>
            <person name="Lindquist E.A."/>
            <person name="Lipzen A."/>
            <person name="Khouja H.R."/>
            <person name="Magnuson J."/>
            <person name="Murat C."/>
            <person name="Ohm R.A."/>
            <person name="Singer S.W."/>
            <person name="Spatafora J.W."/>
            <person name="Wang M."/>
            <person name="Veneault-Fourrey C."/>
            <person name="Henrissat B."/>
            <person name="Grigoriev I.V."/>
            <person name="Martin F.M."/>
            <person name="Perotto S."/>
        </authorList>
    </citation>
    <scope>NUCLEOTIDE SEQUENCE [LARGE SCALE GENOMIC DNA]</scope>
    <source>
        <strain evidence="3 4">ATCC 22711</strain>
    </source>
</reference>
<feature type="coiled-coil region" evidence="1">
    <location>
        <begin position="293"/>
        <end position="366"/>
    </location>
</feature>
<feature type="region of interest" description="Disordered" evidence="2">
    <location>
        <begin position="183"/>
        <end position="216"/>
    </location>
</feature>
<keyword evidence="4" id="KW-1185">Reference proteome</keyword>
<organism evidence="3 4">
    <name type="scientific">Amorphotheca resinae ATCC 22711</name>
    <dbReference type="NCBI Taxonomy" id="857342"/>
    <lineage>
        <taxon>Eukaryota</taxon>
        <taxon>Fungi</taxon>
        <taxon>Dikarya</taxon>
        <taxon>Ascomycota</taxon>
        <taxon>Pezizomycotina</taxon>
        <taxon>Leotiomycetes</taxon>
        <taxon>Helotiales</taxon>
        <taxon>Amorphothecaceae</taxon>
        <taxon>Amorphotheca</taxon>
    </lineage>
</organism>
<feature type="compositionally biased region" description="Low complexity" evidence="2">
    <location>
        <begin position="183"/>
        <end position="197"/>
    </location>
</feature>
<feature type="compositionally biased region" description="Polar residues" evidence="2">
    <location>
        <begin position="71"/>
        <end position="84"/>
    </location>
</feature>
<dbReference type="OrthoDB" id="5342758at2759"/>
<sequence length="616" mass="68748">MSRSFFSRAQTSSSRDKSPLLPQHRNSVSLRTLSPRDDSSRTRTPAASPSPPPSFYRSRFNSDNFRDPSENAGSYTEHSPSPSRTKGKGRDMGGGRVQFEGPPPPIAQSVLLAPQHGNANRSSASSSLGVPRPATHIRRPSGSASIDPLLVIERKERAIQQELQILLDAQSAGLVQGFGGHVPGSDGMSDTGSSTPTIGRPAGRSRERDRGPGIVPVRQPRKKVLSLRGARRALLKDIGTLAGVKEEESRFLDQEIERREHVLERVKGWEKKMEAMRGELSSYSGTGLEGQRDSEESREIAELQTEERALESEIRDLEERLMQMRARKKWLGERIKEGINRREARLSSYRGALKEVETEVKEFLRRPPVERSSVMGGEEGFMALPPHRRTLEMAREWWDRELDTLSSRRTAAETEKGALEEGARIWASTIEVVTKFEDELRSQMASNQTQDSGVLREQVGKMREVIETLEHNLRVVQSKGWNLLVCAVGAELEAFKEGEGILARALDTVESREDKGELEHEDTFHSTREELDGLEVAMEGLNGSQIRRGEGEEQQNQGSEDEGLNDLVVAMDGLNRSQIRTGLGVNREEVQESEDEGPNLAELMIDRGNHEERDVD</sequence>
<feature type="region of interest" description="Disordered" evidence="2">
    <location>
        <begin position="580"/>
        <end position="616"/>
    </location>
</feature>
<name>A0A2T3AYT5_AMORE</name>
<evidence type="ECO:0000313" key="4">
    <source>
        <dbReference type="Proteomes" id="UP000241818"/>
    </source>
</evidence>
<dbReference type="STRING" id="857342.A0A2T3AYT5"/>
<evidence type="ECO:0000256" key="2">
    <source>
        <dbReference type="SAM" id="MobiDB-lite"/>
    </source>
</evidence>
<keyword evidence="1" id="KW-0175">Coiled coil</keyword>
<dbReference type="InParanoid" id="A0A2T3AYT5"/>
<protein>
    <recommendedName>
        <fullName evidence="5">Autophagy-related protein 28</fullName>
    </recommendedName>
</protein>